<dbReference type="WBParaSite" id="jg22579">
    <property type="protein sequence ID" value="jg22579"/>
    <property type="gene ID" value="jg22579"/>
</dbReference>
<name>A0A915DT47_9BILA</name>
<evidence type="ECO:0000256" key="1">
    <source>
        <dbReference type="SAM" id="MobiDB-lite"/>
    </source>
</evidence>
<keyword evidence="2" id="KW-1185">Reference proteome</keyword>
<proteinExistence type="predicted"/>
<dbReference type="Proteomes" id="UP000887574">
    <property type="component" value="Unplaced"/>
</dbReference>
<accession>A0A915DT47</accession>
<sequence>MSLLWKLKLDGDEAGRFLFNKHATNKVLFNDVVITWIQEECGRVPDILEDQSMPKTRDWKTQETCTTKEQLDGWKEKNLHHYVHLKKESGGKWVNDVYSCKNSALNRKNYNCPAVMRIRWFIAALSLEDVQKMYEASREIPQNEDEPYCSGFGKLEVPVSDGEKNGSFT</sequence>
<organism evidence="2 3">
    <name type="scientific">Ditylenchus dipsaci</name>
    <dbReference type="NCBI Taxonomy" id="166011"/>
    <lineage>
        <taxon>Eukaryota</taxon>
        <taxon>Metazoa</taxon>
        <taxon>Ecdysozoa</taxon>
        <taxon>Nematoda</taxon>
        <taxon>Chromadorea</taxon>
        <taxon>Rhabditida</taxon>
        <taxon>Tylenchina</taxon>
        <taxon>Tylenchomorpha</taxon>
        <taxon>Sphaerularioidea</taxon>
        <taxon>Anguinidae</taxon>
        <taxon>Anguininae</taxon>
        <taxon>Ditylenchus</taxon>
    </lineage>
</organism>
<evidence type="ECO:0000313" key="2">
    <source>
        <dbReference type="Proteomes" id="UP000887574"/>
    </source>
</evidence>
<evidence type="ECO:0000313" key="3">
    <source>
        <dbReference type="WBParaSite" id="jg22579"/>
    </source>
</evidence>
<protein>
    <submittedName>
        <fullName evidence="3">Uncharacterized protein</fullName>
    </submittedName>
</protein>
<feature type="region of interest" description="Disordered" evidence="1">
    <location>
        <begin position="143"/>
        <end position="169"/>
    </location>
</feature>
<dbReference type="AlphaFoldDB" id="A0A915DT47"/>
<reference evidence="3" key="1">
    <citation type="submission" date="2022-11" db="UniProtKB">
        <authorList>
            <consortium name="WormBaseParasite"/>
        </authorList>
    </citation>
    <scope>IDENTIFICATION</scope>
</reference>